<dbReference type="GO" id="GO:0070813">
    <property type="term" value="P:hydrogen sulfide metabolic process"/>
    <property type="evidence" value="ECO:0007669"/>
    <property type="project" value="TreeGrafter"/>
</dbReference>
<organism evidence="3 4">
    <name type="scientific">Bowmanella pacifica</name>
    <dbReference type="NCBI Taxonomy" id="502051"/>
    <lineage>
        <taxon>Bacteria</taxon>
        <taxon>Pseudomonadati</taxon>
        <taxon>Pseudomonadota</taxon>
        <taxon>Gammaproteobacteria</taxon>
        <taxon>Alteromonadales</taxon>
        <taxon>Alteromonadaceae</taxon>
        <taxon>Bowmanella</taxon>
    </lineage>
</organism>
<dbReference type="Proteomes" id="UP000606935">
    <property type="component" value="Unassembled WGS sequence"/>
</dbReference>
<keyword evidence="1" id="KW-0479">Metal-binding</keyword>
<comment type="caution">
    <text evidence="3">The sequence shown here is derived from an EMBL/GenBank/DDBJ whole genome shotgun (WGS) entry which is preliminary data.</text>
</comment>
<proteinExistence type="predicted"/>
<protein>
    <submittedName>
        <fullName evidence="3">MBL fold metallo-hydrolase</fullName>
    </submittedName>
</protein>
<feature type="domain" description="Metallo-beta-lactamase" evidence="2">
    <location>
        <begin position="14"/>
        <end position="204"/>
    </location>
</feature>
<dbReference type="PANTHER" id="PTHR43084:SF1">
    <property type="entry name" value="PERSULFIDE DIOXYGENASE ETHE1, MITOCHONDRIAL"/>
    <property type="match status" value="1"/>
</dbReference>
<gene>
    <name evidence="3" type="ORF">GCM10010982_29000</name>
</gene>
<dbReference type="RefSeq" id="WP_188696677.1">
    <property type="nucleotide sequence ID" value="NZ_BMLS01000005.1"/>
</dbReference>
<evidence type="ECO:0000256" key="1">
    <source>
        <dbReference type="ARBA" id="ARBA00022723"/>
    </source>
</evidence>
<reference evidence="3" key="1">
    <citation type="journal article" date="2014" name="Int. J. Syst. Evol. Microbiol.">
        <title>Complete genome sequence of Corynebacterium casei LMG S-19264T (=DSM 44701T), isolated from a smear-ripened cheese.</title>
        <authorList>
            <consortium name="US DOE Joint Genome Institute (JGI-PGF)"/>
            <person name="Walter F."/>
            <person name="Albersmeier A."/>
            <person name="Kalinowski J."/>
            <person name="Ruckert C."/>
        </authorList>
    </citation>
    <scope>NUCLEOTIDE SEQUENCE</scope>
    <source>
        <strain evidence="3">CGMCC 1.7086</strain>
    </source>
</reference>
<dbReference type="GO" id="GO:0006749">
    <property type="term" value="P:glutathione metabolic process"/>
    <property type="evidence" value="ECO:0007669"/>
    <property type="project" value="InterPro"/>
</dbReference>
<dbReference type="SMART" id="SM00849">
    <property type="entry name" value="Lactamase_B"/>
    <property type="match status" value="1"/>
</dbReference>
<dbReference type="SUPFAM" id="SSF56281">
    <property type="entry name" value="Metallo-hydrolase/oxidoreductase"/>
    <property type="match status" value="1"/>
</dbReference>
<evidence type="ECO:0000259" key="2">
    <source>
        <dbReference type="SMART" id="SM00849"/>
    </source>
</evidence>
<dbReference type="InterPro" id="IPR001279">
    <property type="entry name" value="Metallo-B-lactamas"/>
</dbReference>
<evidence type="ECO:0000313" key="4">
    <source>
        <dbReference type="Proteomes" id="UP000606935"/>
    </source>
</evidence>
<dbReference type="PANTHER" id="PTHR43084">
    <property type="entry name" value="PERSULFIDE DIOXYGENASE ETHE1"/>
    <property type="match status" value="1"/>
</dbReference>
<accession>A0A917Z0Y1</accession>
<dbReference type="InterPro" id="IPR051682">
    <property type="entry name" value="Mito_Persulfide_Diox"/>
</dbReference>
<reference evidence="3" key="2">
    <citation type="submission" date="2020-09" db="EMBL/GenBank/DDBJ databases">
        <authorList>
            <person name="Sun Q."/>
            <person name="Zhou Y."/>
        </authorList>
    </citation>
    <scope>NUCLEOTIDE SEQUENCE</scope>
    <source>
        <strain evidence="3">CGMCC 1.7086</strain>
    </source>
</reference>
<dbReference type="EMBL" id="BMLS01000005">
    <property type="protein sequence ID" value="GGO71974.1"/>
    <property type="molecule type" value="Genomic_DNA"/>
</dbReference>
<evidence type="ECO:0000313" key="3">
    <source>
        <dbReference type="EMBL" id="GGO71974.1"/>
    </source>
</evidence>
<dbReference type="CDD" id="cd07724">
    <property type="entry name" value="POD-like_MBL-fold"/>
    <property type="match status" value="1"/>
</dbReference>
<keyword evidence="4" id="KW-1185">Reference proteome</keyword>
<dbReference type="AlphaFoldDB" id="A0A917Z0Y1"/>
<dbReference type="Pfam" id="PF00753">
    <property type="entry name" value="Lactamase_B"/>
    <property type="match status" value="1"/>
</dbReference>
<sequence>MTLHVETFFHQDSSTLTYVIHDPHSLEAAIIDPALDFDYASGRSQTAFADSLIDYVETQHLRVKWILETHAHADHLTAAQYLKSQLGGKIAIGQGIAKVQHTFQGIFNLHDSLQTDGSDFDHLFSEGDHFFLGDIQGQVLATPGHTNDSLSYVIDGNAFVGDSLFMPDAGTARCDFPGGSAALLYHSVQKLYALGDDTRIYVGHDYQPEGRALAYMATVAEHKAHNIHISSETSEADFVHKRQTRDATLAVPRLIVPSIQVNIRAGKWPAAEDNGQVYLKVPVNLLGRPSH</sequence>
<dbReference type="Gene3D" id="3.60.15.10">
    <property type="entry name" value="Ribonuclease Z/Hydroxyacylglutathione hydrolase-like"/>
    <property type="match status" value="1"/>
</dbReference>
<name>A0A917Z0Y1_9ALTE</name>
<dbReference type="GO" id="GO:0046872">
    <property type="term" value="F:metal ion binding"/>
    <property type="evidence" value="ECO:0007669"/>
    <property type="project" value="UniProtKB-KW"/>
</dbReference>
<dbReference type="InterPro" id="IPR044528">
    <property type="entry name" value="POD-like_MBL-fold"/>
</dbReference>
<dbReference type="GO" id="GO:0050313">
    <property type="term" value="F:sulfur dioxygenase activity"/>
    <property type="evidence" value="ECO:0007669"/>
    <property type="project" value="InterPro"/>
</dbReference>
<dbReference type="InterPro" id="IPR036866">
    <property type="entry name" value="RibonucZ/Hydroxyglut_hydro"/>
</dbReference>